<gene>
    <name evidence="5" type="ORF">IAA55_11135</name>
</gene>
<reference evidence="5" key="2">
    <citation type="journal article" date="2021" name="PeerJ">
        <title>Extensive microbial diversity within the chicken gut microbiome revealed by metagenomics and culture.</title>
        <authorList>
            <person name="Gilroy R."/>
            <person name="Ravi A."/>
            <person name="Getino M."/>
            <person name="Pursley I."/>
            <person name="Horton D.L."/>
            <person name="Alikhan N.F."/>
            <person name="Baker D."/>
            <person name="Gharbi K."/>
            <person name="Hall N."/>
            <person name="Watson M."/>
            <person name="Adriaenssens E.M."/>
            <person name="Foster-Nyarko E."/>
            <person name="Jarju S."/>
            <person name="Secka A."/>
            <person name="Antonio M."/>
            <person name="Oren A."/>
            <person name="Chaudhuri R.R."/>
            <person name="La Ragione R."/>
            <person name="Hildebrand F."/>
            <person name="Pallen M.J."/>
        </authorList>
    </citation>
    <scope>NUCLEOTIDE SEQUENCE</scope>
    <source>
        <strain evidence="5">ChiSjej5B23-6657</strain>
    </source>
</reference>
<name>A0A9D1EBC7_9FIRM</name>
<dbReference type="Gene3D" id="3.20.20.100">
    <property type="entry name" value="NADP-dependent oxidoreductase domain"/>
    <property type="match status" value="1"/>
</dbReference>
<dbReference type="PRINTS" id="PR00069">
    <property type="entry name" value="ALDKETRDTASE"/>
</dbReference>
<comment type="caution">
    <text evidence="5">The sequence shown here is derived from an EMBL/GenBank/DDBJ whole genome shotgun (WGS) entry which is preliminary data.</text>
</comment>
<feature type="domain" description="NADP-dependent oxidoreductase" evidence="4">
    <location>
        <begin position="16"/>
        <end position="270"/>
    </location>
</feature>
<dbReference type="PANTHER" id="PTHR43638">
    <property type="entry name" value="OXIDOREDUCTASE, ALDO/KETO REDUCTASE FAMILY PROTEIN"/>
    <property type="match status" value="1"/>
</dbReference>
<dbReference type="CDD" id="cd19138">
    <property type="entry name" value="AKR_YeaE"/>
    <property type="match status" value="1"/>
</dbReference>
<dbReference type="InterPro" id="IPR020471">
    <property type="entry name" value="AKR"/>
</dbReference>
<evidence type="ECO:0000259" key="4">
    <source>
        <dbReference type="Pfam" id="PF00248"/>
    </source>
</evidence>
<dbReference type="Proteomes" id="UP000823912">
    <property type="component" value="Unassembled WGS sequence"/>
</dbReference>
<evidence type="ECO:0000313" key="5">
    <source>
        <dbReference type="EMBL" id="HIR71815.1"/>
    </source>
</evidence>
<protein>
    <submittedName>
        <fullName evidence="5">Aldo/keto reductase</fullName>
    </submittedName>
</protein>
<dbReference type="Pfam" id="PF00248">
    <property type="entry name" value="Aldo_ket_red"/>
    <property type="match status" value="1"/>
</dbReference>
<evidence type="ECO:0000256" key="1">
    <source>
        <dbReference type="PIRSR" id="PIRSR000097-1"/>
    </source>
</evidence>
<dbReference type="PIRSF" id="PIRSF000097">
    <property type="entry name" value="AKR"/>
    <property type="match status" value="1"/>
</dbReference>
<dbReference type="InterPro" id="IPR023210">
    <property type="entry name" value="NADP_OxRdtase_dom"/>
</dbReference>
<feature type="site" description="Lowers pKa of active site Tyr" evidence="3">
    <location>
        <position position="80"/>
    </location>
</feature>
<dbReference type="InterPro" id="IPR036812">
    <property type="entry name" value="NAD(P)_OxRdtase_dom_sf"/>
</dbReference>
<dbReference type="EMBL" id="DVHM01000188">
    <property type="protein sequence ID" value="HIR71815.1"/>
    <property type="molecule type" value="Genomic_DNA"/>
</dbReference>
<dbReference type="AlphaFoldDB" id="A0A9D1EBC7"/>
<dbReference type="PANTHER" id="PTHR43638:SF3">
    <property type="entry name" value="ALDEHYDE REDUCTASE"/>
    <property type="match status" value="1"/>
</dbReference>
<feature type="binding site" evidence="2">
    <location>
        <position position="113"/>
    </location>
    <ligand>
        <name>substrate</name>
    </ligand>
</feature>
<reference evidence="5" key="1">
    <citation type="submission" date="2020-10" db="EMBL/GenBank/DDBJ databases">
        <authorList>
            <person name="Gilroy R."/>
        </authorList>
    </citation>
    <scope>NUCLEOTIDE SEQUENCE</scope>
    <source>
        <strain evidence="5">ChiSjej5B23-6657</strain>
    </source>
</reference>
<feature type="active site" description="Proton donor" evidence="1">
    <location>
        <position position="54"/>
    </location>
</feature>
<dbReference type="GO" id="GO:0016491">
    <property type="term" value="F:oxidoreductase activity"/>
    <property type="evidence" value="ECO:0007669"/>
    <property type="project" value="InterPro"/>
</dbReference>
<accession>A0A9D1EBC7</accession>
<evidence type="ECO:0000313" key="6">
    <source>
        <dbReference type="Proteomes" id="UP000823912"/>
    </source>
</evidence>
<evidence type="ECO:0000256" key="2">
    <source>
        <dbReference type="PIRSR" id="PIRSR000097-2"/>
    </source>
</evidence>
<proteinExistence type="predicted"/>
<evidence type="ECO:0000256" key="3">
    <source>
        <dbReference type="PIRSR" id="PIRSR000097-3"/>
    </source>
</evidence>
<sequence length="284" mass="31586">MNRKVMLPDGTKTDAIGQGTWFLGEGNHSRAQEREALLAGIDAGMALIDTAEMYGEGKAEELVGETISGLPRENLFLVSKVYPHNAGRNRIFDCCEQTLRRMRTDYLDLYLLHWRGSVPLAETVACMEELVSRGKIRRWGVSNFRLHDMEELWSLPGGRHCAVNQLCYHLASRGIEYDLLPWMRSHSIPAMAYCPLAQGGELRRGLFESVAVKQIAEKHAATIPQILLAFVIRSGDIIAIPRASRADHAIANAKASEIFLDEEDLAILNQAFPAPDHAVPLDVV</sequence>
<organism evidence="5 6">
    <name type="scientific">Candidatus Pullilachnospira gallistercoris</name>
    <dbReference type="NCBI Taxonomy" id="2840911"/>
    <lineage>
        <taxon>Bacteria</taxon>
        <taxon>Bacillati</taxon>
        <taxon>Bacillota</taxon>
        <taxon>Clostridia</taxon>
        <taxon>Lachnospirales</taxon>
        <taxon>Lachnospiraceae</taxon>
        <taxon>Lachnospiraceae incertae sedis</taxon>
        <taxon>Candidatus Pullilachnospira</taxon>
    </lineage>
</organism>
<dbReference type="SUPFAM" id="SSF51430">
    <property type="entry name" value="NAD(P)-linked oxidoreductase"/>
    <property type="match status" value="1"/>
</dbReference>